<sequence>MRPSAPVVDDLLPPKDLSHHFSEVTKRRTPSSIKEFYRFFTIPKIGNLGGGLPNDELFPFDTLEAQTAHPDRYQCTPNHPESVRCGSQPVTQKITHKTGTVTVSSHITIPKTTPQTDPTKRIDLSTALQYGTAGGYPPLLSLVRQFTKELLHPTIPYRGSAQVIITCGSTDGFSKAVQLISNIWNPLRDPITSRPGMLCERYVYNNAIACVEPRGIQVVPVEIDSEGMMAKGPGGLEDVLANWDYGQGKLPHFIYSVTMGHNPSGTVISVQRRREIYAICQKFDVIIIEDDPYWCLQFASAAEREAESRGTVAKWAIPYHPPKSSGFEFLDSLIPSFLSMDVDGRVIRLDTFSKTVAPGCRLGWITAQPAFIERLERITETTTQQPSGFVQAMVVELLMGPSQERALGTFQRLSSKEKAEFSGWKMDGWVRWLEGLRGVYERRMIRMCTQLDESLFQLKQSTPINVLESDWGVITKTRIMSYDWPRGGMFVWVRIHLENHPLWQATGAVLSVLDGPALAQALLIFLTHKPHLVIAAPGTMFAATPQVREETAWAYLRLCFGTETEENIEPCSRRFAVGLQKFWRIKDVSQIELLVSELRSSSQPGLENIADLGLESDE</sequence>
<accession>A0ACC1MSG0</accession>
<gene>
    <name evidence="1" type="ORF">NQ176_g8404</name>
</gene>
<comment type="caution">
    <text evidence="1">The sequence shown here is derived from an EMBL/GenBank/DDBJ whole genome shotgun (WGS) entry which is preliminary data.</text>
</comment>
<name>A0ACC1MSG0_9HYPO</name>
<keyword evidence="2" id="KW-1185">Reference proteome</keyword>
<evidence type="ECO:0000313" key="2">
    <source>
        <dbReference type="Proteomes" id="UP001143910"/>
    </source>
</evidence>
<protein>
    <submittedName>
        <fullName evidence="1">Uncharacterized protein</fullName>
    </submittedName>
</protein>
<dbReference type="Proteomes" id="UP001143910">
    <property type="component" value="Unassembled WGS sequence"/>
</dbReference>
<dbReference type="EMBL" id="JANJQO010001632">
    <property type="protein sequence ID" value="KAJ2969967.1"/>
    <property type="molecule type" value="Genomic_DNA"/>
</dbReference>
<evidence type="ECO:0000313" key="1">
    <source>
        <dbReference type="EMBL" id="KAJ2969967.1"/>
    </source>
</evidence>
<reference evidence="1" key="1">
    <citation type="submission" date="2022-08" db="EMBL/GenBank/DDBJ databases">
        <title>Genome Sequence of Lecanicillium fungicola.</title>
        <authorList>
            <person name="Buettner E."/>
        </authorList>
    </citation>
    <scope>NUCLEOTIDE SEQUENCE</scope>
    <source>
        <strain evidence="1">Babe33</strain>
    </source>
</reference>
<organism evidence="1 2">
    <name type="scientific">Zarea fungicola</name>
    <dbReference type="NCBI Taxonomy" id="93591"/>
    <lineage>
        <taxon>Eukaryota</taxon>
        <taxon>Fungi</taxon>
        <taxon>Dikarya</taxon>
        <taxon>Ascomycota</taxon>
        <taxon>Pezizomycotina</taxon>
        <taxon>Sordariomycetes</taxon>
        <taxon>Hypocreomycetidae</taxon>
        <taxon>Hypocreales</taxon>
        <taxon>Cordycipitaceae</taxon>
        <taxon>Zarea</taxon>
    </lineage>
</organism>
<proteinExistence type="predicted"/>